<dbReference type="InterPro" id="IPR036691">
    <property type="entry name" value="Endo/exonu/phosph_ase_sf"/>
</dbReference>
<dbReference type="SUPFAM" id="SSF56219">
    <property type="entry name" value="DNase I-like"/>
    <property type="match status" value="1"/>
</dbReference>
<proteinExistence type="predicted"/>
<feature type="compositionally biased region" description="Polar residues" evidence="1">
    <location>
        <begin position="1"/>
        <end position="13"/>
    </location>
</feature>
<feature type="compositionally biased region" description="Polar residues" evidence="1">
    <location>
        <begin position="51"/>
        <end position="63"/>
    </location>
</feature>
<feature type="region of interest" description="Disordered" evidence="1">
    <location>
        <begin position="1"/>
        <end position="20"/>
    </location>
</feature>
<comment type="caution">
    <text evidence="3">The sequence shown here is derived from an EMBL/GenBank/DDBJ whole genome shotgun (WGS) entry which is preliminary data.</text>
</comment>
<gene>
    <name evidence="3" type="ORF">RFH988_LOCUS30514</name>
</gene>
<evidence type="ECO:0000313" key="3">
    <source>
        <dbReference type="EMBL" id="CAF1316241.1"/>
    </source>
</evidence>
<accession>A0A815ET08</accession>
<dbReference type="InterPro" id="IPR005135">
    <property type="entry name" value="Endo/exonuclease/phosphatase"/>
</dbReference>
<name>A0A815ET08_9BILA</name>
<dbReference type="Proteomes" id="UP000663882">
    <property type="component" value="Unassembled WGS sequence"/>
</dbReference>
<feature type="region of interest" description="Disordered" evidence="1">
    <location>
        <begin position="51"/>
        <end position="104"/>
    </location>
</feature>
<evidence type="ECO:0000313" key="4">
    <source>
        <dbReference type="Proteomes" id="UP000663882"/>
    </source>
</evidence>
<dbReference type="OrthoDB" id="6772810at2759"/>
<sequence>MINQYSSTTSQATIKAPDPNNVVEFPFLHNGHQRQQDYLHKSENDKVIQDLSNKNKTPQQVADTETPKKQHSDATASPNETSTKPPKSTNDISTKLQSKTNTTSAKPYSHYDIICINESNLEIDRPFSLKGYNIYRNDRIDKSGGGGGGGVLLAMKEHIKCYEIFNKMIEKNEILAVQIEAKTIKLILIASIYVPPTAKINRNVFHELYSINSNCLIVDDLNAALFQMGSKKTNAKGRQLQEFLNEGFLNCIEDDSPTYERNNYEEKIDWILHMTDVRVCDIQLSRSGIFTLYATDVNSFNRLLNDFTQNLAANGQTTAKIFVPRSIHKIKNMEKVAFVKRVDLEISETRITDVLMDTGFNVE</sequence>
<dbReference type="Gene3D" id="3.60.10.10">
    <property type="entry name" value="Endonuclease/exonuclease/phosphatase"/>
    <property type="match status" value="1"/>
</dbReference>
<evidence type="ECO:0000256" key="1">
    <source>
        <dbReference type="SAM" id="MobiDB-lite"/>
    </source>
</evidence>
<dbReference type="GO" id="GO:0003824">
    <property type="term" value="F:catalytic activity"/>
    <property type="evidence" value="ECO:0007669"/>
    <property type="project" value="InterPro"/>
</dbReference>
<protein>
    <recommendedName>
        <fullName evidence="2">Endonuclease/exonuclease/phosphatase domain-containing protein</fullName>
    </recommendedName>
</protein>
<dbReference type="Pfam" id="PF14529">
    <property type="entry name" value="Exo_endo_phos_2"/>
    <property type="match status" value="1"/>
</dbReference>
<reference evidence="3" key="1">
    <citation type="submission" date="2021-02" db="EMBL/GenBank/DDBJ databases">
        <authorList>
            <person name="Nowell W R."/>
        </authorList>
    </citation>
    <scope>NUCLEOTIDE SEQUENCE</scope>
</reference>
<evidence type="ECO:0000259" key="2">
    <source>
        <dbReference type="Pfam" id="PF14529"/>
    </source>
</evidence>
<feature type="domain" description="Endonuclease/exonuclease/phosphatase" evidence="2">
    <location>
        <begin position="187"/>
        <end position="280"/>
    </location>
</feature>
<feature type="non-terminal residue" evidence="3">
    <location>
        <position position="1"/>
    </location>
</feature>
<organism evidence="3 4">
    <name type="scientific">Rotaria sordida</name>
    <dbReference type="NCBI Taxonomy" id="392033"/>
    <lineage>
        <taxon>Eukaryota</taxon>
        <taxon>Metazoa</taxon>
        <taxon>Spiralia</taxon>
        <taxon>Gnathifera</taxon>
        <taxon>Rotifera</taxon>
        <taxon>Eurotatoria</taxon>
        <taxon>Bdelloidea</taxon>
        <taxon>Philodinida</taxon>
        <taxon>Philodinidae</taxon>
        <taxon>Rotaria</taxon>
    </lineage>
</organism>
<dbReference type="EMBL" id="CAJNOO010003070">
    <property type="protein sequence ID" value="CAF1316241.1"/>
    <property type="molecule type" value="Genomic_DNA"/>
</dbReference>
<feature type="compositionally biased region" description="Polar residues" evidence="1">
    <location>
        <begin position="73"/>
        <end position="104"/>
    </location>
</feature>
<dbReference type="AlphaFoldDB" id="A0A815ET08"/>